<dbReference type="Proteomes" id="UP000219111">
    <property type="component" value="Unassembled WGS sequence"/>
</dbReference>
<dbReference type="EMBL" id="OBMT01000003">
    <property type="protein sequence ID" value="SOC01839.1"/>
    <property type="molecule type" value="Genomic_DNA"/>
</dbReference>
<accession>A0A285S963</accession>
<reference evidence="3" key="1">
    <citation type="submission" date="2017-08" db="EMBL/GenBank/DDBJ databases">
        <authorList>
            <person name="Varghese N."/>
            <person name="Submissions S."/>
        </authorList>
    </citation>
    <scope>NUCLEOTIDE SEQUENCE [LARGE SCALE GENOMIC DNA]</scope>
    <source>
        <strain evidence="3">JA276</strain>
    </source>
</reference>
<keyword evidence="3" id="KW-1185">Reference proteome</keyword>
<keyword evidence="1" id="KW-0812">Transmembrane</keyword>
<dbReference type="OrthoDB" id="7822309at2"/>
<proteinExistence type="predicted"/>
<keyword evidence="1" id="KW-0472">Membrane</keyword>
<dbReference type="AlphaFoldDB" id="A0A285S963"/>
<dbReference type="RefSeq" id="WP_097069240.1">
    <property type="nucleotide sequence ID" value="NZ_OBMT01000003.1"/>
</dbReference>
<evidence type="ECO:0000256" key="1">
    <source>
        <dbReference type="SAM" id="Phobius"/>
    </source>
</evidence>
<name>A0A285S963_9RHOB</name>
<keyword evidence="1" id="KW-1133">Transmembrane helix</keyword>
<sequence length="341" mass="35643">MTALPQYERLEAPGLWRETPQAQRREVIVSFGNTSLVISDDRSSAALAHWSLAALVRRNPGTRPALFAPSEDPGEELEITDETMVEAIEKVQAMIEAHRPHPGRLRRIGWIGTGAVALFGLLLWLPGALVEQAARVLPAPKREEIGRMVLADLERSTGVACHSSAGDLALEALADRLGGVAQIAVLPHRLGGARILPGGVVALGQDTLIGLDTPEVAAGAILVAQAAQTGEAPVHAFLAWAGAGAALRLLVTGDLPAREITGYGAALIATPVALPQRPTETDALLAAFKTAGVASTPYAYALDPSGETVLSLIEADPFRGAPAPEPVLPDAAWLALKDICS</sequence>
<gene>
    <name evidence="2" type="ORF">SAMN05877831_10314</name>
</gene>
<organism evidence="2 3">
    <name type="scientific">Rhodobacter maris</name>
    <dbReference type="NCBI Taxonomy" id="446682"/>
    <lineage>
        <taxon>Bacteria</taxon>
        <taxon>Pseudomonadati</taxon>
        <taxon>Pseudomonadota</taxon>
        <taxon>Alphaproteobacteria</taxon>
        <taxon>Rhodobacterales</taxon>
        <taxon>Rhodobacter group</taxon>
        <taxon>Rhodobacter</taxon>
    </lineage>
</organism>
<evidence type="ECO:0000313" key="3">
    <source>
        <dbReference type="Proteomes" id="UP000219111"/>
    </source>
</evidence>
<feature type="transmembrane region" description="Helical" evidence="1">
    <location>
        <begin position="108"/>
        <end position="129"/>
    </location>
</feature>
<evidence type="ECO:0000313" key="2">
    <source>
        <dbReference type="EMBL" id="SOC01839.1"/>
    </source>
</evidence>
<protein>
    <submittedName>
        <fullName evidence="2">Uncharacterized protein</fullName>
    </submittedName>
</protein>